<evidence type="ECO:0000313" key="3">
    <source>
        <dbReference type="Proteomes" id="UP001320119"/>
    </source>
</evidence>
<dbReference type="InterPro" id="IPR029058">
    <property type="entry name" value="AB_hydrolase_fold"/>
</dbReference>
<dbReference type="EMBL" id="AP023086">
    <property type="protein sequence ID" value="BCD96770.1"/>
    <property type="molecule type" value="Genomic_DNA"/>
</dbReference>
<dbReference type="SUPFAM" id="SSF53474">
    <property type="entry name" value="alpha/beta-Hydrolases"/>
    <property type="match status" value="1"/>
</dbReference>
<gene>
    <name evidence="2" type="ORF">MARGE09_P0970</name>
</gene>
<proteinExistence type="predicted"/>
<dbReference type="Gene3D" id="3.40.50.1820">
    <property type="entry name" value="alpha/beta hydrolase"/>
    <property type="match status" value="1"/>
</dbReference>
<protein>
    <recommendedName>
        <fullName evidence="1">AB hydrolase-1 domain-containing protein</fullName>
    </recommendedName>
</protein>
<dbReference type="Proteomes" id="UP001320119">
    <property type="component" value="Chromosome"/>
</dbReference>
<feature type="domain" description="AB hydrolase-1" evidence="1">
    <location>
        <begin position="105"/>
        <end position="184"/>
    </location>
</feature>
<dbReference type="RefSeq" id="WP_236986255.1">
    <property type="nucleotide sequence ID" value="NZ_AP023086.1"/>
</dbReference>
<evidence type="ECO:0000259" key="1">
    <source>
        <dbReference type="Pfam" id="PF00561"/>
    </source>
</evidence>
<reference evidence="2 3" key="1">
    <citation type="journal article" date="2022" name="IScience">
        <title>An ultrasensitive nanofiber-based assay for enzymatic hydrolysis and deep-sea microbial degradation of cellulose.</title>
        <authorList>
            <person name="Tsudome M."/>
            <person name="Tachioka M."/>
            <person name="Miyazaki M."/>
            <person name="Uchimura K."/>
            <person name="Tsuda M."/>
            <person name="Takaki Y."/>
            <person name="Deguchi S."/>
        </authorList>
    </citation>
    <scope>NUCLEOTIDE SEQUENCE [LARGE SCALE GENOMIC DNA]</scope>
    <source>
        <strain evidence="2 3">GE09</strain>
    </source>
</reference>
<dbReference type="PROSITE" id="PS51257">
    <property type="entry name" value="PROKAR_LIPOPROTEIN"/>
    <property type="match status" value="1"/>
</dbReference>
<dbReference type="Pfam" id="PF00561">
    <property type="entry name" value="Abhydrolase_1"/>
    <property type="match status" value="1"/>
</dbReference>
<dbReference type="InterPro" id="IPR000073">
    <property type="entry name" value="AB_hydrolase_1"/>
</dbReference>
<sequence>MKLLTSARYWFCMTFHFCVITGCSTLKCDHCAIEQFAVDNFPPLFTYSQYTNQAPGWRYIYLEGDGRPWKRGYIQSSNPTSRQKLTLKLMMATPQDSVYLERPCYGFTSVPPAPCEPYWWTSARYNQQVAEVLNDALNQIQQQYGHKPLVLIGHSGGGTLAMLIAQKRKDIAGIVTLAGNIDPDAWTKHHNFLPLKESSNPSRQLPLSSTVFRWHYAGENDRNIPPTLIKQALSNDPLAELNLIDSDHNCCWLKHWPTIAERLRALEQRSITAQ</sequence>
<accession>A0AAN1WFV7</accession>
<organism evidence="2 3">
    <name type="scientific">Marinagarivorans cellulosilyticus</name>
    <dbReference type="NCBI Taxonomy" id="2721545"/>
    <lineage>
        <taxon>Bacteria</taxon>
        <taxon>Pseudomonadati</taxon>
        <taxon>Pseudomonadota</taxon>
        <taxon>Gammaproteobacteria</taxon>
        <taxon>Cellvibrionales</taxon>
        <taxon>Cellvibrionaceae</taxon>
        <taxon>Marinagarivorans</taxon>
    </lineage>
</organism>
<dbReference type="AlphaFoldDB" id="A0AAN1WFV7"/>
<keyword evidence="3" id="KW-1185">Reference proteome</keyword>
<dbReference type="KEGG" id="marq:MARGE09_P0970"/>
<evidence type="ECO:0000313" key="2">
    <source>
        <dbReference type="EMBL" id="BCD96770.1"/>
    </source>
</evidence>
<name>A0AAN1WFV7_9GAMM</name>